<reference evidence="4" key="2">
    <citation type="submission" date="2020-02" db="EMBL/GenBank/DDBJ databases">
        <title>Identification and distribution of gene clusters putatively required for synthesis of sphingolipid metabolism inhibitors in phylogenetically diverse species of the filamentous fungus Fusarium.</title>
        <authorList>
            <person name="Kim H.-S."/>
            <person name="Busman M."/>
            <person name="Brown D.W."/>
            <person name="Divon H."/>
            <person name="Uhlig S."/>
            <person name="Proctor R.H."/>
        </authorList>
    </citation>
    <scope>NUCLEOTIDE SEQUENCE</scope>
    <source>
        <strain evidence="4">NRRL 25174</strain>
    </source>
</reference>
<dbReference type="InterPro" id="IPR011145">
    <property type="entry name" value="Scavenger_mRNA_decap_enz_N"/>
</dbReference>
<dbReference type="GO" id="GO:0000290">
    <property type="term" value="P:deadenylation-dependent decapping of nuclear-transcribed mRNA"/>
    <property type="evidence" value="ECO:0007669"/>
    <property type="project" value="InterPro"/>
</dbReference>
<dbReference type="GO" id="GO:0000340">
    <property type="term" value="F:RNA 7-methylguanosine cap binding"/>
    <property type="evidence" value="ECO:0007669"/>
    <property type="project" value="TreeGrafter"/>
</dbReference>
<organism evidence="4 5">
    <name type="scientific">Fusarium beomiforme</name>
    <dbReference type="NCBI Taxonomy" id="44412"/>
    <lineage>
        <taxon>Eukaryota</taxon>
        <taxon>Fungi</taxon>
        <taxon>Dikarya</taxon>
        <taxon>Ascomycota</taxon>
        <taxon>Pezizomycotina</taxon>
        <taxon>Sordariomycetes</taxon>
        <taxon>Hypocreomycetidae</taxon>
        <taxon>Hypocreales</taxon>
        <taxon>Nectriaceae</taxon>
        <taxon>Fusarium</taxon>
        <taxon>Fusarium burgessii species complex</taxon>
    </lineage>
</organism>
<dbReference type="PANTHER" id="PTHR12978">
    <property type="entry name" value="HISTIDINE TRIAD HIT PROTEIN MEMBER"/>
    <property type="match status" value="1"/>
</dbReference>
<accession>A0A9P5AQL1</accession>
<name>A0A9P5AQL1_9HYPO</name>
<gene>
    <name evidence="4" type="ORF">FBEOM_3135</name>
</gene>
<comment type="similarity">
    <text evidence="1">Belongs to the HIT family.</text>
</comment>
<feature type="region of interest" description="Disordered" evidence="2">
    <location>
        <begin position="471"/>
        <end position="491"/>
    </location>
</feature>
<dbReference type="Proteomes" id="UP000730481">
    <property type="component" value="Unassembled WGS sequence"/>
</dbReference>
<dbReference type="Pfam" id="PF11969">
    <property type="entry name" value="DcpS_C"/>
    <property type="match status" value="1"/>
</dbReference>
<dbReference type="SUPFAM" id="SSF50044">
    <property type="entry name" value="SH3-domain"/>
    <property type="match status" value="1"/>
</dbReference>
<dbReference type="GO" id="GO:0016787">
    <property type="term" value="F:hydrolase activity"/>
    <property type="evidence" value="ECO:0007669"/>
    <property type="project" value="InterPro"/>
</dbReference>
<evidence type="ECO:0000313" key="5">
    <source>
        <dbReference type="Proteomes" id="UP000730481"/>
    </source>
</evidence>
<dbReference type="PANTHER" id="PTHR12978:SF0">
    <property type="entry name" value="M7GPPPX DIPHOSPHATASE"/>
    <property type="match status" value="1"/>
</dbReference>
<keyword evidence="5" id="KW-1185">Reference proteome</keyword>
<dbReference type="GO" id="GO:0000932">
    <property type="term" value="C:P-body"/>
    <property type="evidence" value="ECO:0007669"/>
    <property type="project" value="TreeGrafter"/>
</dbReference>
<dbReference type="Gene3D" id="3.30.428.10">
    <property type="entry name" value="HIT-like"/>
    <property type="match status" value="1"/>
</dbReference>
<feature type="compositionally biased region" description="Polar residues" evidence="2">
    <location>
        <begin position="380"/>
        <end position="401"/>
    </location>
</feature>
<dbReference type="InterPro" id="IPR036265">
    <property type="entry name" value="HIT-like_sf"/>
</dbReference>
<reference evidence="4" key="1">
    <citation type="journal article" date="2017" name="Mycologia">
        <title>Fusarium algeriense, sp. nov., a novel toxigenic crown rot pathogen of durum wheat from Algeria is nested in the Fusarium burgessii species complex.</title>
        <authorList>
            <person name="Laraba I."/>
            <person name="Keddad A."/>
            <person name="Boureghda H."/>
            <person name="Abdallah N."/>
            <person name="Vaughan M.M."/>
            <person name="Proctor R.H."/>
            <person name="Busman M."/>
            <person name="O'Donnell K."/>
        </authorList>
    </citation>
    <scope>NUCLEOTIDE SEQUENCE</scope>
    <source>
        <strain evidence="4">NRRL 25174</strain>
    </source>
</reference>
<feature type="compositionally biased region" description="Low complexity" evidence="2">
    <location>
        <begin position="340"/>
        <end position="352"/>
    </location>
</feature>
<dbReference type="EMBL" id="PVQB02000114">
    <property type="protein sequence ID" value="KAF4342923.1"/>
    <property type="molecule type" value="Genomic_DNA"/>
</dbReference>
<protein>
    <submittedName>
        <fullName evidence="4">SH3 domain protein</fullName>
    </submittedName>
</protein>
<sequence>MNSPFLRYVSDRASFDSQLSNYVQRDYMQRQYQSLFGCSSVDLTNTSDLYARFTTTVLCNAIVQNSIEPCGLSESQSRPLCADSCAEFAQSEAYVTSDDQLCSKPSSNLLQLIRADFTNCALPGGSLDTKTCIPAIENESQNCGYGNSTVGLCSYCGSGGLNSTDTCCYNSNAEERCKDVTLPTLTATMTFTRVSPTSSATESSTGGGGNNNENTDEDDDSGGGLSGGAIAGIVIGVLAGVGLLALGLLLCLRRRRRPSSPKGSIFNQPSPARQGPATMAQAANSTAPQGYEVLPGGRIARMSALEGHSGDSPSHHRDTSSAAGGIAAVGGYQRRDNSSSDEFTSSPPSSETRGGVLRPPPTKPRRHGSLSSNSALGSSVPQSPSSAGGFSSPQGVASQQSEQLPFFKDYYSQDDIHPGDRIAVLWAYQPRATDEFALERGDMLKVVGIWDDGWATGVMLNERAEEWEARRQAQRDSGVSNASGRRDSSPAAEGEIKAFPLTLAFLLSSSMADVKANAEALVPKFKLDRVLNQDQAGRRISLYGSIDDQSALLILERAPFPTSQTYLANVPAQLAQIQNLGANDIYHWFMGRSGTETSKPDDANFFADLKINLIYPCTETHVKKYSKQGVRFVTETPSIYKDHIRPYMLSKREEGRLNWVFNIIEGRKEVEDVIYRTKLGEAGDEGFLMLPDLNWDRKTLDALHLLALVERRDIWSLRDLRKKHIPWLQHMKARLIDATVKTYPSIEPDQLKLYVHYQPTYYHFHIHIVHVQLEAGATQATGKAVGFESIIETLSAMAGNDEAGMDGITMSYTLGEASELWTDIFEPLKSSGAASRSQ</sequence>
<dbReference type="InterPro" id="IPR008594">
    <property type="entry name" value="DcpS/DCS2"/>
</dbReference>
<dbReference type="SUPFAM" id="SSF102860">
    <property type="entry name" value="mRNA decapping enzyme DcpS N-terminal domain"/>
    <property type="match status" value="1"/>
</dbReference>
<dbReference type="Gene3D" id="3.30.200.40">
    <property type="entry name" value="Scavenger mRNA decapping enzyme, N-terminal domain"/>
    <property type="match status" value="1"/>
</dbReference>
<dbReference type="OrthoDB" id="10264956at2759"/>
<dbReference type="AlphaFoldDB" id="A0A9P5AQL1"/>
<feature type="region of interest" description="Disordered" evidence="2">
    <location>
        <begin position="258"/>
        <end position="293"/>
    </location>
</feature>
<evidence type="ECO:0000256" key="1">
    <source>
        <dbReference type="ARBA" id="ARBA00010208"/>
    </source>
</evidence>
<dbReference type="SUPFAM" id="SSF54197">
    <property type="entry name" value="HIT-like"/>
    <property type="match status" value="1"/>
</dbReference>
<dbReference type="GO" id="GO:0005634">
    <property type="term" value="C:nucleus"/>
    <property type="evidence" value="ECO:0007669"/>
    <property type="project" value="TreeGrafter"/>
</dbReference>
<feature type="transmembrane region" description="Helical" evidence="3">
    <location>
        <begin position="229"/>
        <end position="252"/>
    </location>
</feature>
<keyword evidence="3" id="KW-0812">Transmembrane</keyword>
<comment type="caution">
    <text evidence="4">The sequence shown here is derived from an EMBL/GenBank/DDBJ whole genome shotgun (WGS) entry which is preliminary data.</text>
</comment>
<proteinExistence type="inferred from homology"/>
<evidence type="ECO:0000313" key="4">
    <source>
        <dbReference type="EMBL" id="KAF4342923.1"/>
    </source>
</evidence>
<dbReference type="FunFam" id="3.30.428.10:FF:000016">
    <property type="entry name" value="Scavenger mRNA decapping enzyme"/>
    <property type="match status" value="1"/>
</dbReference>
<dbReference type="InterPro" id="IPR036028">
    <property type="entry name" value="SH3-like_dom_sf"/>
</dbReference>
<feature type="region of interest" description="Disordered" evidence="2">
    <location>
        <begin position="332"/>
        <end position="401"/>
    </location>
</feature>
<evidence type="ECO:0000256" key="3">
    <source>
        <dbReference type="SAM" id="Phobius"/>
    </source>
</evidence>
<feature type="region of interest" description="Disordered" evidence="2">
    <location>
        <begin position="191"/>
        <end position="223"/>
    </location>
</feature>
<dbReference type="Gene3D" id="2.30.30.40">
    <property type="entry name" value="SH3 Domains"/>
    <property type="match status" value="1"/>
</dbReference>
<evidence type="ECO:0000256" key="2">
    <source>
        <dbReference type="SAM" id="MobiDB-lite"/>
    </source>
</evidence>
<keyword evidence="3" id="KW-1133">Transmembrane helix</keyword>
<keyword evidence="3" id="KW-0472">Membrane</keyword>
<feature type="compositionally biased region" description="Low complexity" evidence="2">
    <location>
        <begin position="369"/>
        <end position="379"/>
    </location>
</feature>
<dbReference type="Pfam" id="PF05652">
    <property type="entry name" value="DcpS"/>
    <property type="match status" value="1"/>
</dbReference>